<dbReference type="AlphaFoldDB" id="S8A427"/>
<organism evidence="2 3">
    <name type="scientific">Dactylellina haptotyla (strain CBS 200.50)</name>
    <name type="common">Nematode-trapping fungus</name>
    <name type="synonym">Monacrosporium haptotylum</name>
    <dbReference type="NCBI Taxonomy" id="1284197"/>
    <lineage>
        <taxon>Eukaryota</taxon>
        <taxon>Fungi</taxon>
        <taxon>Dikarya</taxon>
        <taxon>Ascomycota</taxon>
        <taxon>Pezizomycotina</taxon>
        <taxon>Orbiliomycetes</taxon>
        <taxon>Orbiliales</taxon>
        <taxon>Orbiliaceae</taxon>
        <taxon>Dactylellina</taxon>
    </lineage>
</organism>
<dbReference type="PANTHER" id="PTHR21310">
    <property type="entry name" value="AMINOGLYCOSIDE PHOSPHOTRANSFERASE-RELATED-RELATED"/>
    <property type="match status" value="1"/>
</dbReference>
<dbReference type="InterPro" id="IPR051678">
    <property type="entry name" value="AGP_Transferase"/>
</dbReference>
<dbReference type="EMBL" id="AQGS01000635">
    <property type="protein sequence ID" value="EPS37534.1"/>
    <property type="molecule type" value="Genomic_DNA"/>
</dbReference>
<dbReference type="SUPFAM" id="SSF56112">
    <property type="entry name" value="Protein kinase-like (PK-like)"/>
    <property type="match status" value="1"/>
</dbReference>
<dbReference type="STRING" id="1284197.S8A427"/>
<evidence type="ECO:0000259" key="1">
    <source>
        <dbReference type="Pfam" id="PF01636"/>
    </source>
</evidence>
<gene>
    <name evidence="2" type="ORF">H072_8777</name>
</gene>
<dbReference type="eggNOG" id="ENOG502RYS9">
    <property type="taxonomic scope" value="Eukaryota"/>
</dbReference>
<dbReference type="OrthoDB" id="5404599at2759"/>
<protein>
    <recommendedName>
        <fullName evidence="1">Aminoglycoside phosphotransferase domain-containing protein</fullName>
    </recommendedName>
</protein>
<proteinExistence type="predicted"/>
<dbReference type="Pfam" id="PF01636">
    <property type="entry name" value="APH"/>
    <property type="match status" value="1"/>
</dbReference>
<keyword evidence="3" id="KW-1185">Reference proteome</keyword>
<dbReference type="Gene3D" id="3.90.1200.10">
    <property type="match status" value="1"/>
</dbReference>
<evidence type="ECO:0000313" key="2">
    <source>
        <dbReference type="EMBL" id="EPS37534.1"/>
    </source>
</evidence>
<dbReference type="InterPro" id="IPR002575">
    <property type="entry name" value="Aminoglycoside_PTrfase"/>
</dbReference>
<dbReference type="Proteomes" id="UP000015100">
    <property type="component" value="Unassembled WGS sequence"/>
</dbReference>
<evidence type="ECO:0000313" key="3">
    <source>
        <dbReference type="Proteomes" id="UP000015100"/>
    </source>
</evidence>
<sequence>MSDEQEYIASSGEIQLVSSLLPSSDSETFYQSSYFSGNSSRDFPSPEQIRDLYFKKYAKEPNLTVHRPPPSIFPEQNLLVKWGTVITIAEGQCLYILREKLASNINVPEIYGWRRENGVTYIYMELVNGKQLDKVWDTLCESERESNIARGPLKDIMFSSPYNPPAGPFATVRDFHDWFTQLSNPPEARDYTPDPLRAHLIDNSDIVFTHGDLHPSNILVSLEEEKDGTQRFVLTIIDWHQSGWLPAYWEGCKARWTAEVGGPWAQIYLPKFLEMLGPEPVFKVYDGDVDGTRYDAWNCLGVWGIAVLSTTE</sequence>
<feature type="domain" description="Aminoglycoside phosphotransferase" evidence="1">
    <location>
        <begin position="92"/>
        <end position="267"/>
    </location>
</feature>
<dbReference type="HOGENOM" id="CLU_021768_0_0_1"/>
<comment type="caution">
    <text evidence="2">The sequence shown here is derived from an EMBL/GenBank/DDBJ whole genome shotgun (WGS) entry which is preliminary data.</text>
</comment>
<name>S8A427_DACHA</name>
<dbReference type="PANTHER" id="PTHR21310:SF54">
    <property type="entry name" value="AMINOGLYCOSIDE PHOSPHOTRANSFERASE DOMAIN-CONTAINING PROTEIN"/>
    <property type="match status" value="1"/>
</dbReference>
<reference evidence="2 3" key="1">
    <citation type="journal article" date="2013" name="PLoS Genet.">
        <title>Genomic mechanisms accounting for the adaptation to parasitism in nematode-trapping fungi.</title>
        <authorList>
            <person name="Meerupati T."/>
            <person name="Andersson K.M."/>
            <person name="Friman E."/>
            <person name="Kumar D."/>
            <person name="Tunlid A."/>
            <person name="Ahren D."/>
        </authorList>
    </citation>
    <scope>NUCLEOTIDE SEQUENCE [LARGE SCALE GENOMIC DNA]</scope>
    <source>
        <strain evidence="2 3">CBS 200.50</strain>
    </source>
</reference>
<reference evidence="3" key="2">
    <citation type="submission" date="2013-04" db="EMBL/GenBank/DDBJ databases">
        <title>Genomic mechanisms accounting for the adaptation to parasitism in nematode-trapping fungi.</title>
        <authorList>
            <person name="Ahren D.G."/>
        </authorList>
    </citation>
    <scope>NUCLEOTIDE SEQUENCE [LARGE SCALE GENOMIC DNA]</scope>
    <source>
        <strain evidence="3">CBS 200.50</strain>
    </source>
</reference>
<dbReference type="InterPro" id="IPR011009">
    <property type="entry name" value="Kinase-like_dom_sf"/>
</dbReference>
<accession>S8A427</accession>